<accession>A0ABP7Z2X1</accession>
<evidence type="ECO:0000313" key="7">
    <source>
        <dbReference type="Proteomes" id="UP001500101"/>
    </source>
</evidence>
<dbReference type="InterPro" id="IPR027417">
    <property type="entry name" value="P-loop_NTPase"/>
</dbReference>
<feature type="domain" description="Helicase ATP-binding" evidence="5">
    <location>
        <begin position="135"/>
        <end position="280"/>
    </location>
</feature>
<reference evidence="7" key="1">
    <citation type="journal article" date="2019" name="Int. J. Syst. Evol. Microbiol.">
        <title>The Global Catalogue of Microorganisms (GCM) 10K type strain sequencing project: providing services to taxonomists for standard genome sequencing and annotation.</title>
        <authorList>
            <consortium name="The Broad Institute Genomics Platform"/>
            <consortium name="The Broad Institute Genome Sequencing Center for Infectious Disease"/>
            <person name="Wu L."/>
            <person name="Ma J."/>
        </authorList>
    </citation>
    <scope>NUCLEOTIDE SEQUENCE [LARGE SCALE GENOMIC DNA]</scope>
    <source>
        <strain evidence="7">JCM 16704</strain>
    </source>
</reference>
<gene>
    <name evidence="6" type="ORF">GCM10022216_31000</name>
</gene>
<proteinExistence type="predicted"/>
<dbReference type="SMART" id="SM00487">
    <property type="entry name" value="DEXDc"/>
    <property type="match status" value="1"/>
</dbReference>
<dbReference type="PROSITE" id="PS51192">
    <property type="entry name" value="HELICASE_ATP_BIND_1"/>
    <property type="match status" value="1"/>
</dbReference>
<dbReference type="InterPro" id="IPR011545">
    <property type="entry name" value="DEAD/DEAH_box_helicase_dom"/>
</dbReference>
<dbReference type="InterPro" id="IPR014001">
    <property type="entry name" value="Helicase_ATP-bd"/>
</dbReference>
<dbReference type="Proteomes" id="UP001500101">
    <property type="component" value="Unassembled WGS sequence"/>
</dbReference>
<dbReference type="InterPro" id="IPR001650">
    <property type="entry name" value="Helicase_C-like"/>
</dbReference>
<keyword evidence="3" id="KW-0347">Helicase</keyword>
<dbReference type="PANTHER" id="PTHR12131:SF1">
    <property type="entry name" value="ATP-DEPENDENT RNA HELICASE SUPV3L1, MITOCHONDRIAL-RELATED"/>
    <property type="match status" value="1"/>
</dbReference>
<evidence type="ECO:0000256" key="2">
    <source>
        <dbReference type="ARBA" id="ARBA00022801"/>
    </source>
</evidence>
<comment type="caution">
    <text evidence="6">The sequence shown here is derived from an EMBL/GenBank/DDBJ whole genome shotgun (WGS) entry which is preliminary data.</text>
</comment>
<keyword evidence="2" id="KW-0378">Hydrolase</keyword>
<dbReference type="EMBL" id="BAAAZI010000012">
    <property type="protein sequence ID" value="GAA4146278.1"/>
    <property type="molecule type" value="Genomic_DNA"/>
</dbReference>
<dbReference type="Gene3D" id="3.40.50.300">
    <property type="entry name" value="P-loop containing nucleotide triphosphate hydrolases"/>
    <property type="match status" value="2"/>
</dbReference>
<dbReference type="PANTHER" id="PTHR12131">
    <property type="entry name" value="ATP-DEPENDENT RNA AND DNA HELICASE"/>
    <property type="match status" value="1"/>
</dbReference>
<evidence type="ECO:0000256" key="3">
    <source>
        <dbReference type="ARBA" id="ARBA00022806"/>
    </source>
</evidence>
<sequence>MVIEEIKLKDFRKHQDSTFFSEAYVKLLLGKYLTEEELINLLSIAIVFSNWGDNDLQKLGYKIIVSYSNKYSDFKPLYDFAINKGYIPISKFIESNHSLNKEFEEHFFGLFFSSFKENFKEKNYYISNGQKKLIEFSANNDSNIVLTAPTSYGKSEIIINKVFNNLDKKICIIVPSKALLSQTKKRLLDSSINNELTRIITHPEMYKGNEKKFVSVLTQERLLRLLQKNEVLNFDLILIDEAHNLFGDKKNDGRSILLAQVIIILKARNNNVIFNFFSPFISNPDNLKVKQSDYEISSKGIEEFIKSEKYFICDVYSSEGELLLYEQFSNSLISTGKLFKSAIEILHYEKASKNIVYLNRPKHIEDFSQKLSDSFPDMNDNIVEIITTISDYLHPEYNLIKCIKKGIVYHHGGMPEIVRLYVENIFTKHLFLNFVITSSTLLEGINIPAEKIFLLSTKKGKSNLSISQFKNLIGRVNRFSEIFNKEKGSLELLEPHVYVIKSEYENKRANIETFIKSKARIELKIIDEVNNLLLKDESTLNESEKKELNKSLEYLENIEPNSTDLENVTYVSSFIAKLCYQNNIYDFDIKYNEEKLIQNLKNYQEHFLSTIKDSNELMYAIYLIFLKDIEIFEDNIKRLQNAPARSFYSMILKWRSSSASYKEMIGSFLKYWSTLTGDNLFVFIGEKWGEEKRNITDFKELYVDLRKKNHSQRVNLAILKIKEEQDFVEFNLLKYIEIISELNLIEPEFYDRIKYGTSDKQLITLLKNGFSLELSKCITQNVYTRFVQINTESEEIIIKSEIIKEMEINSENIILIFEIKFHINHR</sequence>
<dbReference type="RefSeq" id="WP_344675697.1">
    <property type="nucleotide sequence ID" value="NZ_BAAAZI010000012.1"/>
</dbReference>
<evidence type="ECO:0000313" key="6">
    <source>
        <dbReference type="EMBL" id="GAA4146278.1"/>
    </source>
</evidence>
<evidence type="ECO:0000259" key="5">
    <source>
        <dbReference type="PROSITE" id="PS51192"/>
    </source>
</evidence>
<protein>
    <recommendedName>
        <fullName evidence="5">Helicase ATP-binding domain-containing protein</fullName>
    </recommendedName>
</protein>
<dbReference type="SMART" id="SM00490">
    <property type="entry name" value="HELICc"/>
    <property type="match status" value="1"/>
</dbReference>
<dbReference type="SUPFAM" id="SSF52540">
    <property type="entry name" value="P-loop containing nucleoside triphosphate hydrolases"/>
    <property type="match status" value="1"/>
</dbReference>
<organism evidence="6 7">
    <name type="scientific">Sphingobacterium kyonggiense</name>
    <dbReference type="NCBI Taxonomy" id="714075"/>
    <lineage>
        <taxon>Bacteria</taxon>
        <taxon>Pseudomonadati</taxon>
        <taxon>Bacteroidota</taxon>
        <taxon>Sphingobacteriia</taxon>
        <taxon>Sphingobacteriales</taxon>
        <taxon>Sphingobacteriaceae</taxon>
        <taxon>Sphingobacterium</taxon>
    </lineage>
</organism>
<dbReference type="Pfam" id="PF00270">
    <property type="entry name" value="DEAD"/>
    <property type="match status" value="1"/>
</dbReference>
<keyword evidence="4" id="KW-0067">ATP-binding</keyword>
<keyword evidence="7" id="KW-1185">Reference proteome</keyword>
<keyword evidence="1" id="KW-0547">Nucleotide-binding</keyword>
<evidence type="ECO:0000256" key="4">
    <source>
        <dbReference type="ARBA" id="ARBA00022840"/>
    </source>
</evidence>
<name>A0ABP7Z2X1_9SPHI</name>
<evidence type="ECO:0000256" key="1">
    <source>
        <dbReference type="ARBA" id="ARBA00022741"/>
    </source>
</evidence>
<dbReference type="InterPro" id="IPR050699">
    <property type="entry name" value="RNA-DNA_Helicase"/>
</dbReference>